<keyword evidence="3" id="KW-0413">Isomerase</keyword>
<keyword evidence="5" id="KW-1185">Reference proteome</keyword>
<dbReference type="OrthoDB" id="25767at2759"/>
<reference evidence="6" key="1">
    <citation type="submission" date="2025-08" db="UniProtKB">
        <authorList>
            <consortium name="RefSeq"/>
        </authorList>
    </citation>
    <scope>IDENTIFICATION</scope>
    <source>
        <tissue evidence="6">Whole body</tissue>
    </source>
</reference>
<dbReference type="InterPro" id="IPR020095">
    <property type="entry name" value="PsdUridine_synth_TruA_C"/>
</dbReference>
<dbReference type="Gene3D" id="3.30.70.580">
    <property type="entry name" value="Pseudouridine synthase I, catalytic domain, N-terminal subdomain"/>
    <property type="match status" value="1"/>
</dbReference>
<dbReference type="GO" id="GO:0031119">
    <property type="term" value="P:tRNA pseudouridine synthesis"/>
    <property type="evidence" value="ECO:0007669"/>
    <property type="project" value="TreeGrafter"/>
</dbReference>
<dbReference type="InterPro" id="IPR020094">
    <property type="entry name" value="TruA/RsuA/RluB/E/F_N"/>
</dbReference>
<dbReference type="PANTHER" id="PTHR11142:SF5">
    <property type="entry name" value="TRNA PSEUDOURIDINE(38_39) SYNTHASE"/>
    <property type="match status" value="1"/>
</dbReference>
<dbReference type="AlphaFoldDB" id="A0A8B8HFF8"/>
<dbReference type="GO" id="GO:0003723">
    <property type="term" value="F:RNA binding"/>
    <property type="evidence" value="ECO:0007669"/>
    <property type="project" value="InterPro"/>
</dbReference>
<evidence type="ECO:0000256" key="2">
    <source>
        <dbReference type="ARBA" id="ARBA00022694"/>
    </source>
</evidence>
<dbReference type="GeneID" id="113391710"/>
<evidence type="ECO:0000313" key="6">
    <source>
        <dbReference type="RefSeq" id="XP_026483554.2"/>
    </source>
</evidence>
<gene>
    <name evidence="6" type="primary">LOC113391710</name>
</gene>
<dbReference type="InterPro" id="IPR020097">
    <property type="entry name" value="PsdUridine_synth_TruA_a/b_dom"/>
</dbReference>
<dbReference type="OMA" id="YFGWEYN"/>
<dbReference type="GO" id="GO:0009982">
    <property type="term" value="F:pseudouridine synthase activity"/>
    <property type="evidence" value="ECO:0007669"/>
    <property type="project" value="InterPro"/>
</dbReference>
<sequence length="452" mass="52402">MTEKLSKTFLKKKSKIVLTKEQLLQLDKNELIDKIISLDAQNTQLKNIINKTTGTSKVVPTNVKKREFDFSRCYYRKILLQISYFGWDYQGYVVQDDSTNTVEHHLFQALIKACLIESREKSNYNRCGRTDRGVSSYGQVISITVRSRHPPSDQNHPSALTIELSYCKMLNRLLPKHIRAITWLPLPEDKLELNARFDCKQRQYKYYFPKSLLDLKAMNVACGKLIGVHDFRNFCKMDVGNGVTVHMREIFSASVVPFNEKDTDERTSMYVCVIEGNAFLWHQIRCIMGVLLLVGRGQESPDIIQYLLDVDGNPRKPQYNIALDTPLNFNKCTYDIEDLWVYDEHDIKNIIINAQKLWTEYSVKTTVIRDFIRNLEGVYEKVVERPIDDSINVKDNKVVSAYTDGLLQGSKSKVYKPLMKRQLCSSIENRIDHYAKKQKLAPVEDIDVEMKT</sequence>
<dbReference type="HAMAP" id="MF_00171">
    <property type="entry name" value="TruA"/>
    <property type="match status" value="1"/>
</dbReference>
<dbReference type="GO" id="GO:0005737">
    <property type="term" value="C:cytoplasm"/>
    <property type="evidence" value="ECO:0007669"/>
    <property type="project" value="TreeGrafter"/>
</dbReference>
<dbReference type="GO" id="GO:1990481">
    <property type="term" value="P:mRNA pseudouridine synthesis"/>
    <property type="evidence" value="ECO:0007669"/>
    <property type="project" value="TreeGrafter"/>
</dbReference>
<keyword evidence="2" id="KW-0819">tRNA processing</keyword>
<name>A0A8B8HFF8_VANTA</name>
<organism evidence="5 6">
    <name type="scientific">Vanessa tameamea</name>
    <name type="common">Kamehameha butterfly</name>
    <dbReference type="NCBI Taxonomy" id="334116"/>
    <lineage>
        <taxon>Eukaryota</taxon>
        <taxon>Metazoa</taxon>
        <taxon>Ecdysozoa</taxon>
        <taxon>Arthropoda</taxon>
        <taxon>Hexapoda</taxon>
        <taxon>Insecta</taxon>
        <taxon>Pterygota</taxon>
        <taxon>Neoptera</taxon>
        <taxon>Endopterygota</taxon>
        <taxon>Lepidoptera</taxon>
        <taxon>Glossata</taxon>
        <taxon>Ditrysia</taxon>
        <taxon>Papilionoidea</taxon>
        <taxon>Nymphalidae</taxon>
        <taxon>Nymphalinae</taxon>
        <taxon>Vanessa</taxon>
    </lineage>
</organism>
<dbReference type="GO" id="GO:0005634">
    <property type="term" value="C:nucleus"/>
    <property type="evidence" value="ECO:0007669"/>
    <property type="project" value="TreeGrafter"/>
</dbReference>
<dbReference type="Gene3D" id="3.30.70.660">
    <property type="entry name" value="Pseudouridine synthase I, catalytic domain, C-terminal subdomain"/>
    <property type="match status" value="1"/>
</dbReference>
<dbReference type="Proteomes" id="UP001652626">
    <property type="component" value="Chromosome 30"/>
</dbReference>
<feature type="domain" description="Pseudouridine synthase I TruA alpha/beta" evidence="4">
    <location>
        <begin position="221"/>
        <end position="335"/>
    </location>
</feature>
<dbReference type="Pfam" id="PF01416">
    <property type="entry name" value="PseudoU_synth_1"/>
    <property type="match status" value="1"/>
</dbReference>
<dbReference type="CDD" id="cd02569">
    <property type="entry name" value="PseudoU_synth_ScPus3"/>
    <property type="match status" value="1"/>
</dbReference>
<comment type="similarity">
    <text evidence="1">Belongs to the tRNA pseudouridine synthase TruA family.</text>
</comment>
<protein>
    <submittedName>
        <fullName evidence="6">tRNA pseudouridine(38/39) synthase</fullName>
    </submittedName>
</protein>
<evidence type="ECO:0000256" key="3">
    <source>
        <dbReference type="ARBA" id="ARBA00023235"/>
    </source>
</evidence>
<accession>A0A8B8HFF8</accession>
<dbReference type="PANTHER" id="PTHR11142">
    <property type="entry name" value="PSEUDOURIDYLATE SYNTHASE"/>
    <property type="match status" value="1"/>
</dbReference>
<evidence type="ECO:0000313" key="5">
    <source>
        <dbReference type="Proteomes" id="UP001652626"/>
    </source>
</evidence>
<dbReference type="InterPro" id="IPR020103">
    <property type="entry name" value="PsdUridine_synth_cat_dom_sf"/>
</dbReference>
<dbReference type="NCBIfam" id="TIGR00071">
    <property type="entry name" value="hisT_truA"/>
    <property type="match status" value="1"/>
</dbReference>
<evidence type="ECO:0000259" key="4">
    <source>
        <dbReference type="Pfam" id="PF01416"/>
    </source>
</evidence>
<evidence type="ECO:0000256" key="1">
    <source>
        <dbReference type="ARBA" id="ARBA00009375"/>
    </source>
</evidence>
<proteinExistence type="inferred from homology"/>
<dbReference type="SUPFAM" id="SSF55120">
    <property type="entry name" value="Pseudouridine synthase"/>
    <property type="match status" value="1"/>
</dbReference>
<dbReference type="RefSeq" id="XP_026483554.2">
    <property type="nucleotide sequence ID" value="XM_026627769.2"/>
</dbReference>
<dbReference type="InterPro" id="IPR041707">
    <property type="entry name" value="Pus3-like"/>
</dbReference>
<dbReference type="InterPro" id="IPR001406">
    <property type="entry name" value="PsdUridine_synth_TruA"/>
</dbReference>